<organism evidence="1 2">
    <name type="scientific">Durusdinium trenchii</name>
    <dbReference type="NCBI Taxonomy" id="1381693"/>
    <lineage>
        <taxon>Eukaryota</taxon>
        <taxon>Sar</taxon>
        <taxon>Alveolata</taxon>
        <taxon>Dinophyceae</taxon>
        <taxon>Suessiales</taxon>
        <taxon>Symbiodiniaceae</taxon>
        <taxon>Durusdinium</taxon>
    </lineage>
</organism>
<feature type="non-terminal residue" evidence="1">
    <location>
        <position position="1"/>
    </location>
</feature>
<evidence type="ECO:0000313" key="1">
    <source>
        <dbReference type="EMBL" id="CAK9054244.1"/>
    </source>
</evidence>
<proteinExistence type="predicted"/>
<reference evidence="1 2" key="1">
    <citation type="submission" date="2024-02" db="EMBL/GenBank/DDBJ databases">
        <authorList>
            <person name="Chen Y."/>
            <person name="Shah S."/>
            <person name="Dougan E. K."/>
            <person name="Thang M."/>
            <person name="Chan C."/>
        </authorList>
    </citation>
    <scope>NUCLEOTIDE SEQUENCE [LARGE SCALE GENOMIC DNA]</scope>
</reference>
<dbReference type="Proteomes" id="UP001642484">
    <property type="component" value="Unassembled WGS sequence"/>
</dbReference>
<sequence>RHVLKAKVKFFSTSICDDSFGFEGALDHVHWTMCAEMGMWTMGAGVWTMGEKELLSLLVQLSGLETDSAELGKQKE</sequence>
<name>A0ABP0MU15_9DINO</name>
<keyword evidence="2" id="KW-1185">Reference proteome</keyword>
<protein>
    <submittedName>
        <fullName evidence="1">Uncharacterized protein</fullName>
    </submittedName>
</protein>
<dbReference type="EMBL" id="CAXAMN010019413">
    <property type="protein sequence ID" value="CAK9054244.1"/>
    <property type="molecule type" value="Genomic_DNA"/>
</dbReference>
<comment type="caution">
    <text evidence="1">The sequence shown here is derived from an EMBL/GenBank/DDBJ whole genome shotgun (WGS) entry which is preliminary data.</text>
</comment>
<accession>A0ABP0MU15</accession>
<gene>
    <name evidence="1" type="ORF">CCMP2556_LOCUS27138</name>
</gene>
<evidence type="ECO:0000313" key="2">
    <source>
        <dbReference type="Proteomes" id="UP001642484"/>
    </source>
</evidence>
<feature type="non-terminal residue" evidence="1">
    <location>
        <position position="76"/>
    </location>
</feature>